<dbReference type="AlphaFoldDB" id="A0A0M9BRM8"/>
<comment type="caution">
    <text evidence="1">The sequence shown here is derived from an EMBL/GenBank/DDBJ whole genome shotgun (WGS) entry which is preliminary data.</text>
</comment>
<evidence type="ECO:0000313" key="2">
    <source>
        <dbReference type="Proteomes" id="UP000037688"/>
    </source>
</evidence>
<evidence type="ECO:0008006" key="3">
    <source>
        <dbReference type="Google" id="ProtNLM"/>
    </source>
</evidence>
<dbReference type="EMBL" id="LITU01000040">
    <property type="protein sequence ID" value="KOY17409.1"/>
    <property type="molecule type" value="Genomic_DNA"/>
</dbReference>
<dbReference type="OrthoDB" id="268235at2"/>
<keyword evidence="2" id="KW-1185">Reference proteome</keyword>
<dbReference type="Proteomes" id="UP000037688">
    <property type="component" value="Unassembled WGS sequence"/>
</dbReference>
<accession>A0A0M9BRM8</accession>
<proteinExistence type="predicted"/>
<protein>
    <recommendedName>
        <fullName evidence="3">Stage III sporulation protein AH</fullName>
    </recommendedName>
</protein>
<evidence type="ECO:0000313" key="1">
    <source>
        <dbReference type="EMBL" id="KOY17409.1"/>
    </source>
</evidence>
<gene>
    <name evidence="1" type="ORF">AMS66_06420</name>
</gene>
<name>A0A0M9BRM8_9BACL</name>
<dbReference type="PATRIC" id="fig|1705561.3.peg.1005"/>
<organism evidence="1 2">
    <name type="scientific">Paenibacillus xylanivorans</name>
    <dbReference type="NCBI Taxonomy" id="1705561"/>
    <lineage>
        <taxon>Bacteria</taxon>
        <taxon>Bacillati</taxon>
        <taxon>Bacillota</taxon>
        <taxon>Bacilli</taxon>
        <taxon>Bacillales</taxon>
        <taxon>Paenibacillaceae</taxon>
        <taxon>Paenibacillus</taxon>
    </lineage>
</organism>
<dbReference type="RefSeq" id="WP_053779998.1">
    <property type="nucleotide sequence ID" value="NZ_LITU01000040.1"/>
</dbReference>
<reference evidence="1 2" key="1">
    <citation type="submission" date="2015-08" db="EMBL/GenBank/DDBJ databases">
        <title>Draft genome sequence of cellulolytic and xylanolytic Paenibacillus sp. A59, isolated from a decaying forest soil from Patagonia, Argentina.</title>
        <authorList>
            <person name="Ghio S."/>
            <person name="Caceres A.M."/>
            <person name="Talia P."/>
            <person name="Grasso D."/>
            <person name="Campos E."/>
        </authorList>
    </citation>
    <scope>NUCLEOTIDE SEQUENCE [LARGE SCALE GENOMIC DNA]</scope>
    <source>
        <strain evidence="1 2">A59</strain>
    </source>
</reference>
<sequence length="146" mass="17496">MIQILEEPTGVAYKQLVSLAFSLCDEFILVKRDQIELNEDGKRFIEEIKPYIKEIKKQEGWPGTQLFGHYADVFYFDCNEELKQILLRKVDRLYEWLQPELLEDLCFYKNNKEWLVTITHEKEGIIKTTDNQEILMIREIEGIMIY</sequence>